<gene>
    <name evidence="1" type="ORF">Cgig2_024519</name>
</gene>
<protein>
    <submittedName>
        <fullName evidence="1">Uncharacterized protein</fullName>
    </submittedName>
</protein>
<name>A0A9Q1GHR4_9CARY</name>
<accession>A0A9Q1GHR4</accession>
<keyword evidence="2" id="KW-1185">Reference proteome</keyword>
<reference evidence="1" key="1">
    <citation type="submission" date="2022-04" db="EMBL/GenBank/DDBJ databases">
        <title>Carnegiea gigantea Genome sequencing and assembly v2.</title>
        <authorList>
            <person name="Copetti D."/>
            <person name="Sanderson M.J."/>
            <person name="Burquez A."/>
            <person name="Wojciechowski M.F."/>
        </authorList>
    </citation>
    <scope>NUCLEOTIDE SEQUENCE</scope>
    <source>
        <strain evidence="1">SGP5-SGP5p</strain>
        <tissue evidence="1">Aerial part</tissue>
    </source>
</reference>
<organism evidence="1 2">
    <name type="scientific">Carnegiea gigantea</name>
    <dbReference type="NCBI Taxonomy" id="171969"/>
    <lineage>
        <taxon>Eukaryota</taxon>
        <taxon>Viridiplantae</taxon>
        <taxon>Streptophyta</taxon>
        <taxon>Embryophyta</taxon>
        <taxon>Tracheophyta</taxon>
        <taxon>Spermatophyta</taxon>
        <taxon>Magnoliopsida</taxon>
        <taxon>eudicotyledons</taxon>
        <taxon>Gunneridae</taxon>
        <taxon>Pentapetalae</taxon>
        <taxon>Caryophyllales</taxon>
        <taxon>Cactineae</taxon>
        <taxon>Cactaceae</taxon>
        <taxon>Cactoideae</taxon>
        <taxon>Echinocereeae</taxon>
        <taxon>Carnegiea</taxon>
    </lineage>
</organism>
<sequence length="307" mass="35168">MDVEIGFSDAWRLRMKMMGQDYTGSGFDLYTQCPLTTDDDGWRSFVQRYPRYTSFAKQPLQNEDKLRRLFQGRCATGERSVSAAMMSKSSEPPKRADVVLVDTEEGSGDSGEMHDHDQGNMDIFVGYESSLQTTETGKCKSDGDYDGYKRRHNQKIDKCLVVLNKVMSCEVQSSTPPAPPLPPPPQKSLYDKIYDKLREFDQVNMRGDIYIYHAMKTIMENHHEEFFLVLRTATMVEAYLDEHVDIAKVFAYMGINHRERLAASIIILHRLQTLLSTPKRLPMRVGGEDGGQFIRRMITSHPSLCRE</sequence>
<evidence type="ECO:0000313" key="2">
    <source>
        <dbReference type="Proteomes" id="UP001153076"/>
    </source>
</evidence>
<evidence type="ECO:0000313" key="1">
    <source>
        <dbReference type="EMBL" id="KAJ8420896.1"/>
    </source>
</evidence>
<dbReference type="EMBL" id="JAKOGI010003067">
    <property type="protein sequence ID" value="KAJ8420896.1"/>
    <property type="molecule type" value="Genomic_DNA"/>
</dbReference>
<comment type="caution">
    <text evidence="1">The sequence shown here is derived from an EMBL/GenBank/DDBJ whole genome shotgun (WGS) entry which is preliminary data.</text>
</comment>
<dbReference type="Proteomes" id="UP001153076">
    <property type="component" value="Unassembled WGS sequence"/>
</dbReference>
<dbReference type="AlphaFoldDB" id="A0A9Q1GHR4"/>
<proteinExistence type="predicted"/>